<feature type="domain" description="FAD/NAD(P)-binding" evidence="10">
    <location>
        <begin position="46"/>
        <end position="364"/>
    </location>
</feature>
<dbReference type="InterPro" id="IPR054585">
    <property type="entry name" value="NDH2-like_C"/>
</dbReference>
<dbReference type="EMBL" id="AMGM01000052">
    <property type="protein sequence ID" value="EKB48463.1"/>
    <property type="molecule type" value="Genomic_DNA"/>
</dbReference>
<dbReference type="Pfam" id="PF22366">
    <property type="entry name" value="NDH2_C"/>
    <property type="match status" value="1"/>
</dbReference>
<evidence type="ECO:0000256" key="1">
    <source>
        <dbReference type="ARBA" id="ARBA00005272"/>
    </source>
</evidence>
<dbReference type="InterPro" id="IPR036188">
    <property type="entry name" value="FAD/NAD-bd_sf"/>
</dbReference>
<evidence type="ECO:0000256" key="2">
    <source>
        <dbReference type="ARBA" id="ARBA00012637"/>
    </source>
</evidence>
<accession>K1LDK1</accession>
<dbReference type="GO" id="GO:0050136">
    <property type="term" value="F:NADH dehydrogenase (quinone) (non-electrogenic) activity"/>
    <property type="evidence" value="ECO:0007669"/>
    <property type="project" value="UniProtKB-EC"/>
</dbReference>
<feature type="transmembrane region" description="Helical" evidence="9">
    <location>
        <begin position="411"/>
        <end position="428"/>
    </location>
</feature>
<dbReference type="PRINTS" id="PR00411">
    <property type="entry name" value="PNDRDTASEI"/>
</dbReference>
<feature type="domain" description="External alternative NADH-ubiquinone oxidoreductase-like C-terminal" evidence="11">
    <location>
        <begin position="388"/>
        <end position="443"/>
    </location>
</feature>
<evidence type="ECO:0000256" key="3">
    <source>
        <dbReference type="ARBA" id="ARBA00022630"/>
    </source>
</evidence>
<dbReference type="AlphaFoldDB" id="K1LDK1"/>
<evidence type="ECO:0000256" key="6">
    <source>
        <dbReference type="ARBA" id="ARBA00023002"/>
    </source>
</evidence>
<dbReference type="PANTHER" id="PTHR43706:SF47">
    <property type="entry name" value="EXTERNAL NADH-UBIQUINONE OXIDOREDUCTASE 1, MITOCHONDRIAL-RELATED"/>
    <property type="match status" value="1"/>
</dbReference>
<keyword evidence="9" id="KW-0812">Transmembrane</keyword>
<evidence type="ECO:0000256" key="8">
    <source>
        <dbReference type="ARBA" id="ARBA00047599"/>
    </source>
</evidence>
<keyword evidence="5" id="KW-0809">Transit peptide</keyword>
<keyword evidence="13" id="KW-1185">Reference proteome</keyword>
<dbReference type="Gene3D" id="3.50.50.100">
    <property type="match status" value="1"/>
</dbReference>
<gene>
    <name evidence="12" type="ORF">B879_02927</name>
</gene>
<dbReference type="PRINTS" id="PR00368">
    <property type="entry name" value="FADPNR"/>
</dbReference>
<protein>
    <recommendedName>
        <fullName evidence="2">NADH:ubiquinone reductase (non-electrogenic)</fullName>
        <ecNumber evidence="2">1.6.5.9</ecNumber>
    </recommendedName>
</protein>
<evidence type="ECO:0000256" key="9">
    <source>
        <dbReference type="SAM" id="Phobius"/>
    </source>
</evidence>
<keyword evidence="7" id="KW-0520">NAD</keyword>
<dbReference type="Proteomes" id="UP000004478">
    <property type="component" value="Unassembled WGS sequence"/>
</dbReference>
<dbReference type="InterPro" id="IPR023753">
    <property type="entry name" value="FAD/NAD-binding_dom"/>
</dbReference>
<organism evidence="12 13">
    <name type="scientific">Cecembia lonarensis (strain CCUG 58316 / KCTC 22772 / LW9)</name>
    <dbReference type="NCBI Taxonomy" id="1225176"/>
    <lineage>
        <taxon>Bacteria</taxon>
        <taxon>Pseudomonadati</taxon>
        <taxon>Bacteroidota</taxon>
        <taxon>Cytophagia</taxon>
        <taxon>Cytophagales</taxon>
        <taxon>Cyclobacteriaceae</taxon>
        <taxon>Cecembia</taxon>
    </lineage>
</organism>
<dbReference type="SUPFAM" id="SSF51905">
    <property type="entry name" value="FAD/NAD(P)-binding domain"/>
    <property type="match status" value="2"/>
</dbReference>
<name>K1LDK1_CECL9</name>
<keyword evidence="9" id="KW-0472">Membrane</keyword>
<evidence type="ECO:0000256" key="7">
    <source>
        <dbReference type="ARBA" id="ARBA00023027"/>
    </source>
</evidence>
<keyword evidence="4" id="KW-0274">FAD</keyword>
<dbReference type="EC" id="1.6.5.9" evidence="2"/>
<evidence type="ECO:0000256" key="4">
    <source>
        <dbReference type="ARBA" id="ARBA00022827"/>
    </source>
</evidence>
<comment type="caution">
    <text evidence="12">The sequence shown here is derived from an EMBL/GenBank/DDBJ whole genome shotgun (WGS) entry which is preliminary data.</text>
</comment>
<reference evidence="12 13" key="1">
    <citation type="journal article" date="2012" name="J. Bacteriol.">
        <title>Draft Genome Sequence of Cecembia lonarensis Strain LW9T, Isolated from Lonar Lake, a Haloalkaline Lake in India.</title>
        <authorList>
            <person name="Shivaji S."/>
            <person name="Ara S."/>
            <person name="Singh A."/>
            <person name="Pinnaka A.K."/>
        </authorList>
    </citation>
    <scope>NUCLEOTIDE SEQUENCE [LARGE SCALE GENOMIC DNA]</scope>
    <source>
        <strain evidence="12 13">LW9</strain>
    </source>
</reference>
<proteinExistence type="inferred from homology"/>
<evidence type="ECO:0000313" key="12">
    <source>
        <dbReference type="EMBL" id="EKB48463.1"/>
    </source>
</evidence>
<keyword evidence="9" id="KW-1133">Transmembrane helix</keyword>
<keyword evidence="6 12" id="KW-0560">Oxidoreductase</keyword>
<dbReference type="PATRIC" id="fig|1225176.3.peg.3114"/>
<evidence type="ECO:0000313" key="13">
    <source>
        <dbReference type="Proteomes" id="UP000004478"/>
    </source>
</evidence>
<dbReference type="PANTHER" id="PTHR43706">
    <property type="entry name" value="NADH DEHYDROGENASE"/>
    <property type="match status" value="1"/>
</dbReference>
<comment type="catalytic activity">
    <reaction evidence="8">
        <text>a quinone + NADH + H(+) = a quinol + NAD(+)</text>
        <dbReference type="Rhea" id="RHEA:46160"/>
        <dbReference type="ChEBI" id="CHEBI:15378"/>
        <dbReference type="ChEBI" id="CHEBI:24646"/>
        <dbReference type="ChEBI" id="CHEBI:57540"/>
        <dbReference type="ChEBI" id="CHEBI:57945"/>
        <dbReference type="ChEBI" id="CHEBI:132124"/>
        <dbReference type="EC" id="1.6.5.9"/>
    </reaction>
</comment>
<evidence type="ECO:0000259" key="11">
    <source>
        <dbReference type="Pfam" id="PF22366"/>
    </source>
</evidence>
<dbReference type="Pfam" id="PF07992">
    <property type="entry name" value="Pyr_redox_2"/>
    <property type="match status" value="1"/>
</dbReference>
<dbReference type="InterPro" id="IPR045024">
    <property type="entry name" value="NDH-2"/>
</dbReference>
<evidence type="ECO:0000256" key="5">
    <source>
        <dbReference type="ARBA" id="ARBA00022946"/>
    </source>
</evidence>
<evidence type="ECO:0000259" key="10">
    <source>
        <dbReference type="Pfam" id="PF07992"/>
    </source>
</evidence>
<comment type="similarity">
    <text evidence="1">Belongs to the NADH dehydrogenase family.</text>
</comment>
<keyword evidence="3" id="KW-0285">Flavoprotein</keyword>
<sequence length="474" mass="53732">MKAEPIQGAVPRLKIANQTLNFDDMTSEAQDPTTVIPNIPKNDKKRIVIIGAGFAGLKLARKLSVTDYQVVLLDKNNYHIFQPLLYQVATAALPPNAVSFPLRRLFHSSSNVLFRMAIVKKINKREKRIYTNLGTLEYDILVLAQGANTNYFGNENIHRYAAPMKTTSEALYIRNKIISNYERAVNIADEKERKPIMNVVIVGGGATGVELAGSIAELRNTVFPKDYPQLSFQNMRVILIEAGNTLLSGLSEKSREKALEYLQRLGVEVMLNTMVEDYDGFTVKLKEKPSIETITLLWAAGVKANLMPGIDADQIAPNGRMLVDEYNRLIGEDYIYVIGDQCLLKEGKFPNGHPQVAQVAIQQADNLARNLKSDLKAKPWSAFRYKDLGSMATVGKKMAVADLPFIRFRGFFAWFVWLFVHLMAILGVKNKLQIFINWAWKYLAFDPSLRLLIRPRYVKPSKREWLIEDRDYEL</sequence>